<evidence type="ECO:0000313" key="4">
    <source>
        <dbReference type="Proteomes" id="UP000563524"/>
    </source>
</evidence>
<proteinExistence type="predicted"/>
<dbReference type="PANTHER" id="PTHR43591">
    <property type="entry name" value="METHYLTRANSFERASE"/>
    <property type="match status" value="1"/>
</dbReference>
<dbReference type="InterPro" id="IPR029063">
    <property type="entry name" value="SAM-dependent_MTases_sf"/>
</dbReference>
<reference evidence="3 4" key="1">
    <citation type="submission" date="2020-08" db="EMBL/GenBank/DDBJ databases">
        <title>Genomic Encyclopedia of Type Strains, Phase IV (KMG-IV): sequencing the most valuable type-strain genomes for metagenomic binning, comparative biology and taxonomic classification.</title>
        <authorList>
            <person name="Goeker M."/>
        </authorList>
    </citation>
    <scope>NUCLEOTIDE SEQUENCE [LARGE SCALE GENOMIC DNA]</scope>
    <source>
        <strain evidence="3 4">DSM 102850</strain>
    </source>
</reference>
<dbReference type="InterPro" id="IPR041698">
    <property type="entry name" value="Methyltransf_25"/>
</dbReference>
<accession>A0A840HZD5</accession>
<evidence type="ECO:0000313" key="3">
    <source>
        <dbReference type="EMBL" id="MBB4657787.1"/>
    </source>
</evidence>
<feature type="chain" id="PRO_5032910475" evidence="1">
    <location>
        <begin position="17"/>
        <end position="238"/>
    </location>
</feature>
<dbReference type="Gene3D" id="3.40.50.150">
    <property type="entry name" value="Vaccinia Virus protein VP39"/>
    <property type="match status" value="1"/>
</dbReference>
<protein>
    <submittedName>
        <fullName evidence="3">Putative methyltransferase</fullName>
    </submittedName>
</protein>
<gene>
    <name evidence="3" type="ORF">GGQ59_000287</name>
</gene>
<dbReference type="Proteomes" id="UP000563524">
    <property type="component" value="Unassembled WGS sequence"/>
</dbReference>
<keyword evidence="1" id="KW-0732">Signal</keyword>
<feature type="domain" description="Methyltransferase" evidence="2">
    <location>
        <begin position="83"/>
        <end position="179"/>
    </location>
</feature>
<dbReference type="EMBL" id="JACHOB010000001">
    <property type="protein sequence ID" value="MBB4657787.1"/>
    <property type="molecule type" value="Genomic_DNA"/>
</dbReference>
<dbReference type="PROSITE" id="PS51257">
    <property type="entry name" value="PROKAR_LIPOPROTEIN"/>
    <property type="match status" value="1"/>
</dbReference>
<sequence length="238" mass="25304">MRLLIASAALILAACAAPQDGPVEGEAADSLEPAVRADINAAYLDPDLDVPRLNEGFSSESREVYAARDAVTAALGIRPGDAVADVGAGTGIYAEPFSRAVGPEGTVYAVDIAEPLLAYVDAVARREGLTNLRTVLGRDETTTLPPSSLDLVFTSDVYHHFEQPRAMNAHLFEALRPGGRYAVLDFDRGPGAEDWILRHVRSSKADVIAEIAAAGFSFVGEVPVEGLKENYLLLFAKP</sequence>
<feature type="signal peptide" evidence="1">
    <location>
        <begin position="1"/>
        <end position="16"/>
    </location>
</feature>
<dbReference type="Pfam" id="PF13649">
    <property type="entry name" value="Methyltransf_25"/>
    <property type="match status" value="1"/>
</dbReference>
<dbReference type="GO" id="GO:0032259">
    <property type="term" value="P:methylation"/>
    <property type="evidence" value="ECO:0007669"/>
    <property type="project" value="UniProtKB-KW"/>
</dbReference>
<keyword evidence="3" id="KW-0808">Transferase</keyword>
<comment type="caution">
    <text evidence="3">The sequence shown here is derived from an EMBL/GenBank/DDBJ whole genome shotgun (WGS) entry which is preliminary data.</text>
</comment>
<evidence type="ECO:0000259" key="2">
    <source>
        <dbReference type="Pfam" id="PF13649"/>
    </source>
</evidence>
<dbReference type="SUPFAM" id="SSF53335">
    <property type="entry name" value="S-adenosyl-L-methionine-dependent methyltransferases"/>
    <property type="match status" value="1"/>
</dbReference>
<name>A0A840HZD5_9PROT</name>
<keyword evidence="4" id="KW-1185">Reference proteome</keyword>
<organism evidence="3 4">
    <name type="scientific">Parvularcula dongshanensis</name>
    <dbReference type="NCBI Taxonomy" id="1173995"/>
    <lineage>
        <taxon>Bacteria</taxon>
        <taxon>Pseudomonadati</taxon>
        <taxon>Pseudomonadota</taxon>
        <taxon>Alphaproteobacteria</taxon>
        <taxon>Parvularculales</taxon>
        <taxon>Parvularculaceae</taxon>
        <taxon>Parvularcula</taxon>
    </lineage>
</organism>
<dbReference type="CDD" id="cd02440">
    <property type="entry name" value="AdoMet_MTases"/>
    <property type="match status" value="1"/>
</dbReference>
<dbReference type="RefSeq" id="WP_183815160.1">
    <property type="nucleotide sequence ID" value="NZ_JACHOB010000001.1"/>
</dbReference>
<keyword evidence="3" id="KW-0489">Methyltransferase</keyword>
<evidence type="ECO:0000256" key="1">
    <source>
        <dbReference type="SAM" id="SignalP"/>
    </source>
</evidence>
<dbReference type="PANTHER" id="PTHR43591:SF99">
    <property type="entry name" value="OS06G0646000 PROTEIN"/>
    <property type="match status" value="1"/>
</dbReference>
<dbReference type="GO" id="GO:0008757">
    <property type="term" value="F:S-adenosylmethionine-dependent methyltransferase activity"/>
    <property type="evidence" value="ECO:0007669"/>
    <property type="project" value="InterPro"/>
</dbReference>
<dbReference type="AlphaFoldDB" id="A0A840HZD5"/>